<protein>
    <submittedName>
        <fullName evidence="1">Uncharacterized protein</fullName>
    </submittedName>
</protein>
<organism evidence="1 2">
    <name type="scientific">Portunus trituberculatus</name>
    <name type="common">Swimming crab</name>
    <name type="synonym">Neptunus trituberculatus</name>
    <dbReference type="NCBI Taxonomy" id="210409"/>
    <lineage>
        <taxon>Eukaryota</taxon>
        <taxon>Metazoa</taxon>
        <taxon>Ecdysozoa</taxon>
        <taxon>Arthropoda</taxon>
        <taxon>Crustacea</taxon>
        <taxon>Multicrustacea</taxon>
        <taxon>Malacostraca</taxon>
        <taxon>Eumalacostraca</taxon>
        <taxon>Eucarida</taxon>
        <taxon>Decapoda</taxon>
        <taxon>Pleocyemata</taxon>
        <taxon>Brachyura</taxon>
        <taxon>Eubrachyura</taxon>
        <taxon>Portunoidea</taxon>
        <taxon>Portunidae</taxon>
        <taxon>Portuninae</taxon>
        <taxon>Portunus</taxon>
    </lineage>
</organism>
<keyword evidence="2" id="KW-1185">Reference proteome</keyword>
<accession>A0A5B7G770</accession>
<dbReference type="EMBL" id="VSRR010011632">
    <property type="protein sequence ID" value="MPC53449.1"/>
    <property type="molecule type" value="Genomic_DNA"/>
</dbReference>
<comment type="caution">
    <text evidence="1">The sequence shown here is derived from an EMBL/GenBank/DDBJ whole genome shotgun (WGS) entry which is preliminary data.</text>
</comment>
<proteinExistence type="predicted"/>
<gene>
    <name evidence="1" type="ORF">E2C01_047341</name>
</gene>
<reference evidence="1 2" key="1">
    <citation type="submission" date="2019-05" db="EMBL/GenBank/DDBJ databases">
        <title>Another draft genome of Portunus trituberculatus and its Hox gene families provides insights of decapod evolution.</title>
        <authorList>
            <person name="Jeong J.-H."/>
            <person name="Song I."/>
            <person name="Kim S."/>
            <person name="Choi T."/>
            <person name="Kim D."/>
            <person name="Ryu S."/>
            <person name="Kim W."/>
        </authorList>
    </citation>
    <scope>NUCLEOTIDE SEQUENCE [LARGE SCALE GENOMIC DNA]</scope>
    <source>
        <tissue evidence="1">Muscle</tissue>
    </source>
</reference>
<dbReference type="Proteomes" id="UP000324222">
    <property type="component" value="Unassembled WGS sequence"/>
</dbReference>
<dbReference type="AlphaFoldDB" id="A0A5B7G770"/>
<name>A0A5B7G770_PORTR</name>
<sequence length="79" mass="9389">MPQAPTLRGIVRRDWKYPIKNSCRFDEAVFEDHGFAHFKCTLRQVLDRHPKRWDTTPTSTSGVERVPGYINNFRKRIKD</sequence>
<evidence type="ECO:0000313" key="2">
    <source>
        <dbReference type="Proteomes" id="UP000324222"/>
    </source>
</evidence>
<evidence type="ECO:0000313" key="1">
    <source>
        <dbReference type="EMBL" id="MPC53449.1"/>
    </source>
</evidence>